<dbReference type="SUPFAM" id="SSF49899">
    <property type="entry name" value="Concanavalin A-like lectins/glucanases"/>
    <property type="match status" value="3"/>
</dbReference>
<feature type="domain" description="PKD" evidence="4">
    <location>
        <begin position="553"/>
        <end position="619"/>
    </location>
</feature>
<keyword evidence="6" id="KW-1185">Reference proteome</keyword>
<evidence type="ECO:0000256" key="3">
    <source>
        <dbReference type="SAM" id="MobiDB-lite"/>
    </source>
</evidence>
<dbReference type="SUPFAM" id="SSF49299">
    <property type="entry name" value="PKD domain"/>
    <property type="match status" value="1"/>
</dbReference>
<dbReference type="InterPro" id="IPR011041">
    <property type="entry name" value="Quinoprot_gluc/sorb_DH_b-prop"/>
</dbReference>
<protein>
    <submittedName>
        <fullName evidence="5">PKD domain-containing protein</fullName>
    </submittedName>
</protein>
<dbReference type="InterPro" id="IPR006558">
    <property type="entry name" value="LamG-like"/>
</dbReference>
<dbReference type="Pfam" id="PF17957">
    <property type="entry name" value="Big_7"/>
    <property type="match status" value="1"/>
</dbReference>
<dbReference type="InterPro" id="IPR013320">
    <property type="entry name" value="ConA-like_dom_sf"/>
</dbReference>
<dbReference type="Gene3D" id="2.60.40.10">
    <property type="entry name" value="Immunoglobulins"/>
    <property type="match status" value="1"/>
</dbReference>
<accession>A0A4U1BE27</accession>
<evidence type="ECO:0000256" key="2">
    <source>
        <dbReference type="ARBA" id="ARBA00023157"/>
    </source>
</evidence>
<keyword evidence="2" id="KW-1015">Disulfide bond</keyword>
<dbReference type="InterPro" id="IPR000601">
    <property type="entry name" value="PKD_dom"/>
</dbReference>
<dbReference type="OrthoDB" id="338827at2"/>
<evidence type="ECO:0000256" key="1">
    <source>
        <dbReference type="ARBA" id="ARBA00022729"/>
    </source>
</evidence>
<evidence type="ECO:0000259" key="4">
    <source>
        <dbReference type="PROSITE" id="PS50093"/>
    </source>
</evidence>
<evidence type="ECO:0000313" key="6">
    <source>
        <dbReference type="Proteomes" id="UP000305674"/>
    </source>
</evidence>
<feature type="region of interest" description="Disordered" evidence="3">
    <location>
        <begin position="573"/>
        <end position="615"/>
    </location>
</feature>
<dbReference type="PANTHER" id="PTHR19328:SF13">
    <property type="entry name" value="HIPL1 PROTEIN"/>
    <property type="match status" value="1"/>
</dbReference>
<dbReference type="Gene3D" id="2.120.10.30">
    <property type="entry name" value="TolB, C-terminal domain"/>
    <property type="match status" value="1"/>
</dbReference>
<name>A0A4U1BE27_9GAMM</name>
<keyword evidence="1" id="KW-0732">Signal</keyword>
<dbReference type="CDD" id="cd00146">
    <property type="entry name" value="PKD"/>
    <property type="match status" value="1"/>
</dbReference>
<dbReference type="SUPFAM" id="SSF50952">
    <property type="entry name" value="Soluble quinoprotein glucose dehydrogenase"/>
    <property type="match status" value="1"/>
</dbReference>
<dbReference type="Proteomes" id="UP000305674">
    <property type="component" value="Unassembled WGS sequence"/>
</dbReference>
<dbReference type="SMART" id="SM00560">
    <property type="entry name" value="LamGL"/>
    <property type="match status" value="3"/>
</dbReference>
<dbReference type="SMART" id="SM00089">
    <property type="entry name" value="PKD"/>
    <property type="match status" value="1"/>
</dbReference>
<dbReference type="InterPro" id="IPR035986">
    <property type="entry name" value="PKD_dom_sf"/>
</dbReference>
<reference evidence="5 6" key="1">
    <citation type="submission" date="2019-04" db="EMBL/GenBank/DDBJ databases">
        <authorList>
            <person name="Hwang J.C."/>
        </authorList>
    </citation>
    <scope>NUCLEOTIDE SEQUENCE [LARGE SCALE GENOMIC DNA]</scope>
    <source>
        <strain evidence="5 6">IMCC35001</strain>
    </source>
</reference>
<feature type="compositionally biased region" description="Polar residues" evidence="3">
    <location>
        <begin position="573"/>
        <end position="587"/>
    </location>
</feature>
<evidence type="ECO:0000313" key="5">
    <source>
        <dbReference type="EMBL" id="TKB48219.1"/>
    </source>
</evidence>
<dbReference type="InterPro" id="IPR011042">
    <property type="entry name" value="6-blade_b-propeller_TolB-like"/>
</dbReference>
<dbReference type="Pfam" id="PF13290">
    <property type="entry name" value="CHB_HEX_C_1"/>
    <property type="match status" value="2"/>
</dbReference>
<dbReference type="Gene3D" id="2.60.120.200">
    <property type="match status" value="3"/>
</dbReference>
<dbReference type="Pfam" id="PF13385">
    <property type="entry name" value="Laminin_G_3"/>
    <property type="match status" value="3"/>
</dbReference>
<dbReference type="InterPro" id="IPR022409">
    <property type="entry name" value="PKD/Chitinase_dom"/>
</dbReference>
<gene>
    <name evidence="5" type="ORF">FCL40_12775</name>
</gene>
<dbReference type="PROSITE" id="PS50093">
    <property type="entry name" value="PKD"/>
    <property type="match status" value="1"/>
</dbReference>
<comment type="caution">
    <text evidence="5">The sequence shown here is derived from an EMBL/GenBank/DDBJ whole genome shotgun (WGS) entry which is preliminary data.</text>
</comment>
<dbReference type="InterPro" id="IPR059177">
    <property type="entry name" value="GH29D-like_dom"/>
</dbReference>
<organism evidence="5 6">
    <name type="scientific">Ferrimonas sediminicola</name>
    <dbReference type="NCBI Taxonomy" id="2569538"/>
    <lineage>
        <taxon>Bacteria</taxon>
        <taxon>Pseudomonadati</taxon>
        <taxon>Pseudomonadota</taxon>
        <taxon>Gammaproteobacteria</taxon>
        <taxon>Alteromonadales</taxon>
        <taxon>Ferrimonadaceae</taxon>
        <taxon>Ferrimonas</taxon>
    </lineage>
</organism>
<dbReference type="EMBL" id="SWCI01000008">
    <property type="protein sequence ID" value="TKB48219.1"/>
    <property type="molecule type" value="Genomic_DNA"/>
</dbReference>
<dbReference type="InterPro" id="IPR013783">
    <property type="entry name" value="Ig-like_fold"/>
</dbReference>
<sequence length="2014" mass="210915">MVKRLTSILLLLVLGAWPMMALPALFDDPNFTEEALSRPDGQGWSGVVGLAFSEAGDRIYAWEREGRVWIIDEANPVATPFLDIADEVLAWRDHGLLGFALDPLFEQNGYVYIGYIVDRHHLLHCVEPDAGVGAPICDQNYDPNYTVLQTQATIGRVVRYTAIRPQGAPDFSNAVSVDYDSRKVLIGESPSTGMAMTHQTHGIGQLVFGTDGTLLVAFGDGASYASTDVGSAEESAYLDALAEGILRPDENVGAYRAQMVNSHNGKILRIDPASGDGVASNPYYDGAAPRSPASRVWALGLRNPYRMTLKPGTGSHNSADADPGVLYVGDVGLSRWEEFVVVDGPAINFGWPVFEGMTIQSGYFYAAPNSEAASAALGCDVKFTDLIVQESQQPLSFPNPCGQGEITSVPVFEHRRPTLDWFHIDPDTRYPAFDGNGDAVAVGIGQPIPGTSEVLTQGTPFAGNASTGGTWYLGGEFPESYHNTYFHGDYGGQWIRNFQMSSDDRVTRVVPFASDGGGVVFIATHPADGRLYYISWASFIYRVSYAPGGNRVPAAVASADPIFGPSPLTVQFSSAGSSDPENGTLSFDWQFGDGASDSGPSPTHEYRASGSGPANYTATLTVTDDGSPPQSDSATLLVSLNNTPPQVTITSPADGTLYPLSGDTTYDLTAQITDAEHGSGELSCAWQTVLHHNNHTHEDPVDNNCSSQVQIAPAGCDGETYFYRVHLTVTDAHGLATTAVSTLYPDCGGVSPPVANDDSASVPVGGSVELDLLANDSDDTGLNPGSLTLLSQPASGQLTVLPGTGRVQYRPAIVTSGSVSFQYRISDVDGFASDPANVTIAIVLDGSTPVVATPVVTPGAGEYPAPLELTLSSATGGATLYYTLDGRDPDFDSAVSDGSLSLEQSATLKVWAYRDGYVPSSVVTEGYQLLSGGPTFPVDGLVGYWPLNEGGGTLIGDASGNGHDGQLSGATWTSGWDDGGLRFDGVDDHVVVPHSSQLAFTLFQSFSLTAWVQPDGGQGGWAGLVTKSRDQAPWYGLWITSWDAWAAGGPNAIFDGPISGGWHHLALVQDALLDSRWLYVDGLLAGTLDAQFGEGGGDLWFGGAAGIEEFFDGVLDEIRLYDRPLTAEEVGVLATAPPPAAGPVTLPDSVQIVSGASVDIDVLANDHALAGLDPASVEVVVSPDQGTITAIGSGDGVISYSHNGSGLGDGFSYRVRDYAGAWSAATAVTIGVQAYVPPTVAITAPQSGAQVSGNLVVQWRLSGDDSQYDHIHVRLDDNPHVTLHNTSLTSYDFGAVEAGEHSIEVWLVTPEHLPLANPEASDWVSVTVLDQSGGDPTLVGYWAMDSGSAQTALDSSGNQHHGQILGAQVVPGRFGQGLSFDGLDDLVQIPHDAALAFGSGDDFTLAFWAQGVGSQPGWAGVVTKSRDQAPWYGIWVASNRRWTSGGPQNISGSKISAGWHHLVLVQTGGSRLLYLDGVLNAQGSAQEASGVGDLVFGAALGVSEHFSGILDEVRLYRRALGAADVTGLYNLDPGALSVVAVDDNATVDQGGSVSIDLLANDSATLGLDAASVELMSAPGDGTLQIDPVTGEAVYQHDGSATSSDSFSYRVADSQGNLSNLAQVQLTIVPYLPPTVTITAPVSGAQVTGNLVLQWQTSGDQAAFDHIHVQLDDAPYVPLHDTSLTSYDFGPGSVGEHVMRVWLVDANHQALLNPEASDQVTVNWSDPAIVSPVQIDPPGGDFTSDVTVTLSADAGAAIHFTLDGSTPGAGSSRYEAPLLISQSLTLKAVAILDGVSSSVSSAQFNLDLPGDGLPRAGLVGYWPMDEGGGSQLLDASGSGLVGSISGALWAPGWAGSGLYFDGIDDLVSISHQPQLAFASGASFSLSAWVNLDGDQGGWAGVVTKSRDDSPWYGLWVASYDRWIFGGPTNLKGPLAEGGWQQLTLIQDGAAGSRSLYLNGTLVANGVAQHADGAGDLVLGGVQGVSEFFRGTLDEVRLYNRALSADEIQALATLAP</sequence>
<dbReference type="Pfam" id="PF07995">
    <property type="entry name" value="GSDH"/>
    <property type="match status" value="1"/>
</dbReference>
<dbReference type="InterPro" id="IPR012938">
    <property type="entry name" value="Glc/Sorbosone_DH"/>
</dbReference>
<dbReference type="PANTHER" id="PTHR19328">
    <property type="entry name" value="HEDGEHOG-INTERACTING PROTEIN"/>
    <property type="match status" value="1"/>
</dbReference>
<dbReference type="Pfam" id="PF18911">
    <property type="entry name" value="PKD_4"/>
    <property type="match status" value="1"/>
</dbReference>
<dbReference type="Pfam" id="PF17963">
    <property type="entry name" value="Big_9"/>
    <property type="match status" value="3"/>
</dbReference>
<proteinExistence type="predicted"/>